<evidence type="ECO:0000313" key="1">
    <source>
        <dbReference type="EMBL" id="KAF2201277.1"/>
    </source>
</evidence>
<dbReference type="PANTHER" id="PTHR46082">
    <property type="entry name" value="ATP/GTP-BINDING PROTEIN-RELATED"/>
    <property type="match status" value="1"/>
</dbReference>
<dbReference type="Proteomes" id="UP000799536">
    <property type="component" value="Unassembled WGS sequence"/>
</dbReference>
<evidence type="ECO:0008006" key="3">
    <source>
        <dbReference type="Google" id="ProtNLM"/>
    </source>
</evidence>
<dbReference type="OrthoDB" id="5986190at2759"/>
<dbReference type="Pfam" id="PF13424">
    <property type="entry name" value="TPR_12"/>
    <property type="match status" value="1"/>
</dbReference>
<dbReference type="InterPro" id="IPR011990">
    <property type="entry name" value="TPR-like_helical_dom_sf"/>
</dbReference>
<sequence>IGTAYFGEGRWKDAEELFMQVMETRKRMLGEEHPDMLTSMTNQVSTFWNQGRWKEAEELGVQVIETRKRVFGEEHRDTVSTMNNLPSTLGD</sequence>
<reference evidence="1" key="1">
    <citation type="journal article" date="2020" name="Stud. Mycol.">
        <title>101 Dothideomycetes genomes: a test case for predicting lifestyles and emergence of pathogens.</title>
        <authorList>
            <person name="Haridas S."/>
            <person name="Albert R."/>
            <person name="Binder M."/>
            <person name="Bloem J."/>
            <person name="Labutti K."/>
            <person name="Salamov A."/>
            <person name="Andreopoulos B."/>
            <person name="Baker S."/>
            <person name="Barry K."/>
            <person name="Bills G."/>
            <person name="Bluhm B."/>
            <person name="Cannon C."/>
            <person name="Castanera R."/>
            <person name="Culley D."/>
            <person name="Daum C."/>
            <person name="Ezra D."/>
            <person name="Gonzalez J."/>
            <person name="Henrissat B."/>
            <person name="Kuo A."/>
            <person name="Liang C."/>
            <person name="Lipzen A."/>
            <person name="Lutzoni F."/>
            <person name="Magnuson J."/>
            <person name="Mondo S."/>
            <person name="Nolan M."/>
            <person name="Ohm R."/>
            <person name="Pangilinan J."/>
            <person name="Park H.-J."/>
            <person name="Ramirez L."/>
            <person name="Alfaro M."/>
            <person name="Sun H."/>
            <person name="Tritt A."/>
            <person name="Yoshinaga Y."/>
            <person name="Zwiers L.-H."/>
            <person name="Turgeon B."/>
            <person name="Goodwin S."/>
            <person name="Spatafora J."/>
            <person name="Crous P."/>
            <person name="Grigoriev I."/>
        </authorList>
    </citation>
    <scope>NUCLEOTIDE SEQUENCE</scope>
    <source>
        <strain evidence="1">ATCC 74209</strain>
    </source>
</reference>
<organism evidence="1 2">
    <name type="scientific">Delitschia confertaspora ATCC 74209</name>
    <dbReference type="NCBI Taxonomy" id="1513339"/>
    <lineage>
        <taxon>Eukaryota</taxon>
        <taxon>Fungi</taxon>
        <taxon>Dikarya</taxon>
        <taxon>Ascomycota</taxon>
        <taxon>Pezizomycotina</taxon>
        <taxon>Dothideomycetes</taxon>
        <taxon>Pleosporomycetidae</taxon>
        <taxon>Pleosporales</taxon>
        <taxon>Delitschiaceae</taxon>
        <taxon>Delitschia</taxon>
    </lineage>
</organism>
<dbReference type="EMBL" id="ML993983">
    <property type="protein sequence ID" value="KAF2201277.1"/>
    <property type="molecule type" value="Genomic_DNA"/>
</dbReference>
<evidence type="ECO:0000313" key="2">
    <source>
        <dbReference type="Proteomes" id="UP000799536"/>
    </source>
</evidence>
<feature type="non-terminal residue" evidence="1">
    <location>
        <position position="1"/>
    </location>
</feature>
<gene>
    <name evidence="1" type="ORF">GQ43DRAFT_371863</name>
</gene>
<dbReference type="InterPro" id="IPR053137">
    <property type="entry name" value="NLR-like"/>
</dbReference>
<accession>A0A9P4MSR1</accession>
<dbReference type="SUPFAM" id="SSF48452">
    <property type="entry name" value="TPR-like"/>
    <property type="match status" value="1"/>
</dbReference>
<keyword evidence="2" id="KW-1185">Reference proteome</keyword>
<dbReference type="AlphaFoldDB" id="A0A9P4MSR1"/>
<proteinExistence type="predicted"/>
<dbReference type="PANTHER" id="PTHR46082:SF11">
    <property type="entry name" value="AAA+ ATPASE DOMAIN-CONTAINING PROTEIN-RELATED"/>
    <property type="match status" value="1"/>
</dbReference>
<name>A0A9P4MSR1_9PLEO</name>
<dbReference type="Gene3D" id="1.25.40.10">
    <property type="entry name" value="Tetratricopeptide repeat domain"/>
    <property type="match status" value="1"/>
</dbReference>
<protein>
    <recommendedName>
        <fullName evidence="3">Tetratricopeptide repeat protein</fullName>
    </recommendedName>
</protein>
<comment type="caution">
    <text evidence="1">The sequence shown here is derived from an EMBL/GenBank/DDBJ whole genome shotgun (WGS) entry which is preliminary data.</text>
</comment>